<organism evidence="1 2">
    <name type="scientific">Dechloromonas denitrificans</name>
    <dbReference type="NCBI Taxonomy" id="281362"/>
    <lineage>
        <taxon>Bacteria</taxon>
        <taxon>Pseudomonadati</taxon>
        <taxon>Pseudomonadota</taxon>
        <taxon>Betaproteobacteria</taxon>
        <taxon>Rhodocyclales</taxon>
        <taxon>Azonexaceae</taxon>
        <taxon>Dechloromonas</taxon>
    </lineage>
</organism>
<dbReference type="AlphaFoldDB" id="A0A133XLD1"/>
<dbReference type="EMBL" id="LODL01000010">
    <property type="protein sequence ID" value="KXB31753.1"/>
    <property type="molecule type" value="Genomic_DNA"/>
</dbReference>
<name>A0A133XLD1_9RHOO</name>
<sequence length="164" mass="17789">MRPRQRWAILGTLLAVTLGAGLLLEDEEGVVPAIEAATRQRPLDVEPVAQPMLEPLAKIPNPEGMAGEEAGPAIDPFRRKSWYVAPPPPPPAKPKAPPLPFQYLGQLHEDGEQRVFINHQGRHLVIKAGDVIGGMYVVETLTAGQVVFVYLPLGEKQTLPTGVL</sequence>
<proteinExistence type="predicted"/>
<dbReference type="RefSeq" id="WP_066881307.1">
    <property type="nucleotide sequence ID" value="NZ_LODL01000010.1"/>
</dbReference>
<protein>
    <recommendedName>
        <fullName evidence="3">Secretion system X translation initiation factor</fullName>
    </recommendedName>
</protein>
<keyword evidence="2" id="KW-1185">Reference proteome</keyword>
<gene>
    <name evidence="1" type="ORF">AT959_05215</name>
</gene>
<evidence type="ECO:0000313" key="1">
    <source>
        <dbReference type="EMBL" id="KXB31753.1"/>
    </source>
</evidence>
<evidence type="ECO:0008006" key="3">
    <source>
        <dbReference type="Google" id="ProtNLM"/>
    </source>
</evidence>
<dbReference type="Proteomes" id="UP000070186">
    <property type="component" value="Unassembled WGS sequence"/>
</dbReference>
<evidence type="ECO:0000313" key="2">
    <source>
        <dbReference type="Proteomes" id="UP000070186"/>
    </source>
</evidence>
<reference evidence="1 2" key="1">
    <citation type="submission" date="2015-12" db="EMBL/GenBank/DDBJ databases">
        <title>Nitrous oxide reduction kinetics distinguish bacteria harboring typical versus atypical NosZ.</title>
        <authorList>
            <person name="Yoon S."/>
            <person name="Nissen S."/>
            <person name="Park D."/>
            <person name="Sanford R.A."/>
            <person name="Loeffler F.E."/>
        </authorList>
    </citation>
    <scope>NUCLEOTIDE SEQUENCE [LARGE SCALE GENOMIC DNA]</scope>
    <source>
        <strain evidence="1 2">ATCC BAA-841</strain>
    </source>
</reference>
<accession>A0A133XLD1</accession>
<dbReference type="STRING" id="281362.AT959_05215"/>
<comment type="caution">
    <text evidence="1">The sequence shown here is derived from an EMBL/GenBank/DDBJ whole genome shotgun (WGS) entry which is preliminary data.</text>
</comment>